<dbReference type="Proteomes" id="UP000051236">
    <property type="component" value="Unassembled WGS sequence"/>
</dbReference>
<keyword evidence="1" id="KW-0805">Transcription regulation</keyword>
<gene>
    <name evidence="5" type="ORF">FC83_GL002803</name>
</gene>
<dbReference type="Gene3D" id="1.10.260.40">
    <property type="entry name" value="lambda repressor-like DNA-binding domains"/>
    <property type="match status" value="1"/>
</dbReference>
<dbReference type="Pfam" id="PF00356">
    <property type="entry name" value="LacI"/>
    <property type="match status" value="1"/>
</dbReference>
<dbReference type="SUPFAM" id="SSF47413">
    <property type="entry name" value="lambda repressor-like DNA-binding domains"/>
    <property type="match status" value="1"/>
</dbReference>
<evidence type="ECO:0000313" key="6">
    <source>
        <dbReference type="Proteomes" id="UP000051236"/>
    </source>
</evidence>
<dbReference type="eggNOG" id="COG1609">
    <property type="taxonomic scope" value="Bacteria"/>
</dbReference>
<dbReference type="Pfam" id="PF13377">
    <property type="entry name" value="Peripla_BP_3"/>
    <property type="match status" value="1"/>
</dbReference>
<dbReference type="Gene3D" id="3.40.50.2300">
    <property type="match status" value="2"/>
</dbReference>
<dbReference type="InterPro" id="IPR000843">
    <property type="entry name" value="HTH_LacI"/>
</dbReference>
<evidence type="ECO:0000259" key="4">
    <source>
        <dbReference type="PROSITE" id="PS50932"/>
    </source>
</evidence>
<evidence type="ECO:0000256" key="1">
    <source>
        <dbReference type="ARBA" id="ARBA00023015"/>
    </source>
</evidence>
<organism evidence="5 6">
    <name type="scientific">Agrilactobacillus composti DSM 18527 = JCM 14202</name>
    <dbReference type="NCBI Taxonomy" id="1423734"/>
    <lineage>
        <taxon>Bacteria</taxon>
        <taxon>Bacillati</taxon>
        <taxon>Bacillota</taxon>
        <taxon>Bacilli</taxon>
        <taxon>Lactobacillales</taxon>
        <taxon>Lactobacillaceae</taxon>
        <taxon>Agrilactobacillus</taxon>
    </lineage>
</organism>
<evidence type="ECO:0000313" key="5">
    <source>
        <dbReference type="EMBL" id="KRM33412.1"/>
    </source>
</evidence>
<protein>
    <submittedName>
        <fullName evidence="5">Transcription regulator</fullName>
    </submittedName>
</protein>
<dbReference type="RefSeq" id="WP_057002618.1">
    <property type="nucleotide sequence ID" value="NZ_AZGA01000052.1"/>
</dbReference>
<dbReference type="SUPFAM" id="SSF53822">
    <property type="entry name" value="Periplasmic binding protein-like I"/>
    <property type="match status" value="1"/>
</dbReference>
<dbReference type="EMBL" id="AZGA01000052">
    <property type="protein sequence ID" value="KRM33412.1"/>
    <property type="molecule type" value="Genomic_DNA"/>
</dbReference>
<sequence length="344" mass="38322">MTTIREIAAKSGYSPATVSRLLNDDPTFSISDTAKERILKTARNLNYYQNKSMKGPGFKVAVIFSVTPRKELEDAYYSNLRQNILTSGATANMVMTLFRDLNEVPNNIDGILAVGSFSKAELNKIKHLSGNIVFVDSNPDPHQFTSVQPNLEYITEHAIDLFRMAGRTTIGLISGKYWNVSTGTNPVGDVRRKYFESYMRQLNIFDNRLTFIGPDFSVESGYNLGMQVVQQLGRDWLPQGFLIGSDPLAVGVLQAFNENKITVPQDTAVISVNDLDIAKYVSPPLTTFKIDLLELGQVAIDTLREVITFPDTSHKTILLDSTLIVRKSFIPESEAEQPATNQKN</sequence>
<keyword evidence="2" id="KW-0238">DNA-binding</keyword>
<feature type="domain" description="HTH lacI-type" evidence="4">
    <location>
        <begin position="2"/>
        <end position="55"/>
    </location>
</feature>
<dbReference type="CDD" id="cd01392">
    <property type="entry name" value="HTH_LacI"/>
    <property type="match status" value="1"/>
</dbReference>
<dbReference type="InterPro" id="IPR028082">
    <property type="entry name" value="Peripla_BP_I"/>
</dbReference>
<proteinExistence type="predicted"/>
<dbReference type="SMART" id="SM00354">
    <property type="entry name" value="HTH_LACI"/>
    <property type="match status" value="1"/>
</dbReference>
<dbReference type="InterPro" id="IPR046335">
    <property type="entry name" value="LacI/GalR-like_sensor"/>
</dbReference>
<dbReference type="GO" id="GO:0003700">
    <property type="term" value="F:DNA-binding transcription factor activity"/>
    <property type="evidence" value="ECO:0007669"/>
    <property type="project" value="TreeGrafter"/>
</dbReference>
<dbReference type="PANTHER" id="PTHR30146:SF149">
    <property type="entry name" value="HTH-TYPE TRANSCRIPTIONAL REGULATOR EBGR"/>
    <property type="match status" value="1"/>
</dbReference>
<keyword evidence="6" id="KW-1185">Reference proteome</keyword>
<reference evidence="5 6" key="1">
    <citation type="journal article" date="2015" name="Genome Announc.">
        <title>Expanding the biotechnology potential of lactobacilli through comparative genomics of 213 strains and associated genera.</title>
        <authorList>
            <person name="Sun Z."/>
            <person name="Harris H.M."/>
            <person name="McCann A."/>
            <person name="Guo C."/>
            <person name="Argimon S."/>
            <person name="Zhang W."/>
            <person name="Yang X."/>
            <person name="Jeffery I.B."/>
            <person name="Cooney J.C."/>
            <person name="Kagawa T.F."/>
            <person name="Liu W."/>
            <person name="Song Y."/>
            <person name="Salvetti E."/>
            <person name="Wrobel A."/>
            <person name="Rasinkangas P."/>
            <person name="Parkhill J."/>
            <person name="Rea M.C."/>
            <person name="O'Sullivan O."/>
            <person name="Ritari J."/>
            <person name="Douillard F.P."/>
            <person name="Paul Ross R."/>
            <person name="Yang R."/>
            <person name="Briner A.E."/>
            <person name="Felis G.E."/>
            <person name="de Vos W.M."/>
            <person name="Barrangou R."/>
            <person name="Klaenhammer T.R."/>
            <person name="Caufield P.W."/>
            <person name="Cui Y."/>
            <person name="Zhang H."/>
            <person name="O'Toole P.W."/>
        </authorList>
    </citation>
    <scope>NUCLEOTIDE SEQUENCE [LARGE SCALE GENOMIC DNA]</scope>
    <source>
        <strain evidence="5 6">DSM 18527</strain>
    </source>
</reference>
<dbReference type="PANTHER" id="PTHR30146">
    <property type="entry name" value="LACI-RELATED TRANSCRIPTIONAL REPRESSOR"/>
    <property type="match status" value="1"/>
</dbReference>
<evidence type="ECO:0000256" key="3">
    <source>
        <dbReference type="ARBA" id="ARBA00023163"/>
    </source>
</evidence>
<dbReference type="PATRIC" id="fig|1423734.3.peg.2850"/>
<dbReference type="CDD" id="cd01544">
    <property type="entry name" value="PBP1_GalR"/>
    <property type="match status" value="1"/>
</dbReference>
<name>A0A0R1XXI1_9LACO</name>
<comment type="caution">
    <text evidence="5">The sequence shown here is derived from an EMBL/GenBank/DDBJ whole genome shotgun (WGS) entry which is preliminary data.</text>
</comment>
<dbReference type="AlphaFoldDB" id="A0A0R1XXI1"/>
<dbReference type="InterPro" id="IPR010982">
    <property type="entry name" value="Lambda_DNA-bd_dom_sf"/>
</dbReference>
<accession>A0A0R1XXI1</accession>
<dbReference type="PROSITE" id="PS50932">
    <property type="entry name" value="HTH_LACI_2"/>
    <property type="match status" value="1"/>
</dbReference>
<dbReference type="STRING" id="1423734.FC83_GL002803"/>
<evidence type="ECO:0000256" key="2">
    <source>
        <dbReference type="ARBA" id="ARBA00023125"/>
    </source>
</evidence>
<keyword evidence="3" id="KW-0804">Transcription</keyword>
<dbReference type="GO" id="GO:0000976">
    <property type="term" value="F:transcription cis-regulatory region binding"/>
    <property type="evidence" value="ECO:0007669"/>
    <property type="project" value="TreeGrafter"/>
</dbReference>